<name>A0A852XCU6_9MICO</name>
<evidence type="ECO:0000313" key="2">
    <source>
        <dbReference type="EMBL" id="NYG36285.1"/>
    </source>
</evidence>
<evidence type="ECO:0000259" key="1">
    <source>
        <dbReference type="Pfam" id="PF03358"/>
    </source>
</evidence>
<dbReference type="EMBL" id="JACBZX010000001">
    <property type="protein sequence ID" value="NYG36285.1"/>
    <property type="molecule type" value="Genomic_DNA"/>
</dbReference>
<dbReference type="RefSeq" id="WP_179461817.1">
    <property type="nucleotide sequence ID" value="NZ_JACBZX010000001.1"/>
</dbReference>
<accession>A0A852XCU6</accession>
<gene>
    <name evidence="2" type="ORF">BJY28_000754</name>
</gene>
<dbReference type="InterPro" id="IPR005025">
    <property type="entry name" value="FMN_Rdtase-like_dom"/>
</dbReference>
<feature type="domain" description="NADPH-dependent FMN reductase-like" evidence="1">
    <location>
        <begin position="37"/>
        <end position="128"/>
    </location>
</feature>
<dbReference type="Proteomes" id="UP000592181">
    <property type="component" value="Unassembled WGS sequence"/>
</dbReference>
<dbReference type="Gene3D" id="3.40.50.360">
    <property type="match status" value="1"/>
</dbReference>
<evidence type="ECO:0000313" key="3">
    <source>
        <dbReference type="Proteomes" id="UP000592181"/>
    </source>
</evidence>
<comment type="caution">
    <text evidence="2">The sequence shown here is derived from an EMBL/GenBank/DDBJ whole genome shotgun (WGS) entry which is preliminary data.</text>
</comment>
<dbReference type="GO" id="GO:0016491">
    <property type="term" value="F:oxidoreductase activity"/>
    <property type="evidence" value="ECO:0007669"/>
    <property type="project" value="InterPro"/>
</dbReference>
<dbReference type="AlphaFoldDB" id="A0A852XCU6"/>
<proteinExistence type="predicted"/>
<organism evidence="2 3">
    <name type="scientific">Janibacter alkaliphilus</name>
    <dbReference type="NCBI Taxonomy" id="1069963"/>
    <lineage>
        <taxon>Bacteria</taxon>
        <taxon>Bacillati</taxon>
        <taxon>Actinomycetota</taxon>
        <taxon>Actinomycetes</taxon>
        <taxon>Micrococcales</taxon>
        <taxon>Intrasporangiaceae</taxon>
        <taxon>Janibacter</taxon>
    </lineage>
</organism>
<sequence>MARLLLVHHSPTKGTGALLEAALEGARHPDVEGVEVVVRPALEATAEDVLEADGYLLGTPANFGYMSGALKHFFDSTFLQVGGALDDSGGAGDGEGAPTAKRPFGLWVHGRYDTTGAVRSVTSIVQALGWRQAADVLEVMGEVGEAERAAATELGGTLAALLSS</sequence>
<dbReference type="Pfam" id="PF03358">
    <property type="entry name" value="FMN_red"/>
    <property type="match status" value="1"/>
</dbReference>
<dbReference type="InterPro" id="IPR029039">
    <property type="entry name" value="Flavoprotein-like_sf"/>
</dbReference>
<dbReference type="SUPFAM" id="SSF52218">
    <property type="entry name" value="Flavoproteins"/>
    <property type="match status" value="1"/>
</dbReference>
<reference evidence="2 3" key="1">
    <citation type="submission" date="2020-07" db="EMBL/GenBank/DDBJ databases">
        <title>Sequencing the genomes of 1000 actinobacteria strains.</title>
        <authorList>
            <person name="Klenk H.-P."/>
        </authorList>
    </citation>
    <scope>NUCLEOTIDE SEQUENCE [LARGE SCALE GENOMIC DNA]</scope>
    <source>
        <strain evidence="2 3">DSM 24723</strain>
    </source>
</reference>
<protein>
    <submittedName>
        <fullName evidence="2">Multimeric flavodoxin WrbA</fullName>
    </submittedName>
</protein>
<keyword evidence="3" id="KW-1185">Reference proteome</keyword>